<name>A0ABT8N1C9_9BACL</name>
<evidence type="ECO:0000259" key="1">
    <source>
        <dbReference type="SMART" id="SM00635"/>
    </source>
</evidence>
<sequence length="445" mass="46815">MKKNVWLKMVFVLVLFLSILGGTVQAEGDNVLGKGIYRVGTDIPAGLTKFSIPEGMANVIIMRGMYTIVWETLDSENIYYSNQMTANLKAGDRIQVSPDVSGSTVKFESASSIDLNKMTSGLYEIGTDIPAGTYVLDVDQANNTKYGIYIEIFDERMEYVDHLELYPSDAPVEYKFAEGQKIYIVELAGTMSFTKKIIVPTSLKLSKTSLAITPNQTYKVTATVSPTNAVNKTVVWKSSNTKVATVDASGNVKGIAAGSATITATAKDNAKTVTGLPVKVAPKSVKLNKTTFSVMAGKTSTLTATVTPSDSTDKAVTWTSSNPKVATVDSKGKVTGKAKGTATITANVKNAKAVTAKVSVTLPVAATSVKINISSATLAKGKSVTLSAAVSPSSTTNKTLTWKSSNPKVAKVDSKGKVTAVAKGTAKITATTTNGKTTIATITVP</sequence>
<dbReference type="InterPro" id="IPR003343">
    <property type="entry name" value="Big_2"/>
</dbReference>
<dbReference type="InterPro" id="IPR008964">
    <property type="entry name" value="Invasin/intimin_cell_adhesion"/>
</dbReference>
<evidence type="ECO:0000313" key="2">
    <source>
        <dbReference type="EMBL" id="MDN7241690.1"/>
    </source>
</evidence>
<dbReference type="EMBL" id="JAUJWV010000001">
    <property type="protein sequence ID" value="MDN7241690.1"/>
    <property type="molecule type" value="Genomic_DNA"/>
</dbReference>
<reference evidence="2 3" key="1">
    <citation type="submission" date="2023-06" db="EMBL/GenBank/DDBJ databases">
        <title>Novel species in genus Planococcus.</title>
        <authorList>
            <person name="Ning S."/>
        </authorList>
    </citation>
    <scope>NUCLEOTIDE SEQUENCE [LARGE SCALE GENOMIC DNA]</scope>
    <source>
        <strain evidence="2 3">N028</strain>
    </source>
</reference>
<feature type="domain" description="BIG2" evidence="1">
    <location>
        <begin position="365"/>
        <end position="442"/>
    </location>
</feature>
<dbReference type="Pfam" id="PF02368">
    <property type="entry name" value="Big_2"/>
    <property type="match status" value="3"/>
</dbReference>
<dbReference type="PANTHER" id="PTHR23019:SF0">
    <property type="entry name" value="NUCLEAR PORE MEMBRANE GLYCOPROTEIN 210"/>
    <property type="match status" value="1"/>
</dbReference>
<dbReference type="InterPro" id="IPR045197">
    <property type="entry name" value="NUP210-like"/>
</dbReference>
<dbReference type="PANTHER" id="PTHR23019">
    <property type="entry name" value="NUCLEAR PORE MEMBRANE GLYCOPROTEIN GP210-RELATED"/>
    <property type="match status" value="1"/>
</dbReference>
<feature type="domain" description="BIG2" evidence="1">
    <location>
        <begin position="199"/>
        <end position="275"/>
    </location>
</feature>
<dbReference type="Gene3D" id="2.60.40.1080">
    <property type="match status" value="3"/>
</dbReference>
<keyword evidence="3" id="KW-1185">Reference proteome</keyword>
<organism evidence="2 3">
    <name type="scientific">Planococcus shixiaomingii</name>
    <dbReference type="NCBI Taxonomy" id="3058393"/>
    <lineage>
        <taxon>Bacteria</taxon>
        <taxon>Bacillati</taxon>
        <taxon>Bacillota</taxon>
        <taxon>Bacilli</taxon>
        <taxon>Bacillales</taxon>
        <taxon>Caryophanaceae</taxon>
        <taxon>Planococcus</taxon>
    </lineage>
</organism>
<feature type="domain" description="BIG2" evidence="1">
    <location>
        <begin position="281"/>
        <end position="358"/>
    </location>
</feature>
<dbReference type="RefSeq" id="WP_301723294.1">
    <property type="nucleotide sequence ID" value="NZ_JAUJWV010000001.1"/>
</dbReference>
<gene>
    <name evidence="2" type="ORF">QWY14_07785</name>
</gene>
<evidence type="ECO:0000313" key="3">
    <source>
        <dbReference type="Proteomes" id="UP001172055"/>
    </source>
</evidence>
<comment type="caution">
    <text evidence="2">The sequence shown here is derived from an EMBL/GenBank/DDBJ whole genome shotgun (WGS) entry which is preliminary data.</text>
</comment>
<proteinExistence type="predicted"/>
<protein>
    <submittedName>
        <fullName evidence="2">Ig-like domain-containing protein</fullName>
    </submittedName>
</protein>
<dbReference type="SMART" id="SM00635">
    <property type="entry name" value="BID_2"/>
    <property type="match status" value="3"/>
</dbReference>
<dbReference type="SUPFAM" id="SSF49373">
    <property type="entry name" value="Invasin/intimin cell-adhesion fragments"/>
    <property type="match status" value="3"/>
</dbReference>
<dbReference type="Proteomes" id="UP001172055">
    <property type="component" value="Unassembled WGS sequence"/>
</dbReference>
<accession>A0ABT8N1C9</accession>